<accession>A0AAD9H4V3</accession>
<feature type="compositionally biased region" description="Polar residues" evidence="1">
    <location>
        <begin position="102"/>
        <end position="120"/>
    </location>
</feature>
<gene>
    <name evidence="2" type="ORF">LX32DRAFT_205473</name>
</gene>
<evidence type="ECO:0000313" key="3">
    <source>
        <dbReference type="Proteomes" id="UP001232148"/>
    </source>
</evidence>
<keyword evidence="3" id="KW-1185">Reference proteome</keyword>
<protein>
    <submittedName>
        <fullName evidence="2">Uncharacterized protein</fullName>
    </submittedName>
</protein>
<sequence length="187" mass="20051">MGIRKRSLRLKCPIPSVNIQQSQEEIRERSKKDPGCMSLPLVHCLLLASLNFSNYVPFYFVATSGVDTAEPSPAQRPILLPLPPNWNLPAHALDNSPRAPESLTTSIPSNSLGAVQSRTHQACHKGGRGGRKRSGVEAACEASRQSSTAGTGPNQGRYVTVRRGSRVRRHGGAVHIAQLLAAKAGST</sequence>
<feature type="region of interest" description="Disordered" evidence="1">
    <location>
        <begin position="96"/>
        <end position="158"/>
    </location>
</feature>
<feature type="compositionally biased region" description="Polar residues" evidence="1">
    <location>
        <begin position="143"/>
        <end position="154"/>
    </location>
</feature>
<evidence type="ECO:0000256" key="1">
    <source>
        <dbReference type="SAM" id="MobiDB-lite"/>
    </source>
</evidence>
<dbReference type="AlphaFoldDB" id="A0AAD9H4V3"/>
<reference evidence="2" key="1">
    <citation type="submission" date="2021-06" db="EMBL/GenBank/DDBJ databases">
        <title>Comparative genomics, transcriptomics and evolutionary studies reveal genomic signatures of adaptation to plant cell wall in hemibiotrophic fungi.</title>
        <authorList>
            <consortium name="DOE Joint Genome Institute"/>
            <person name="Baroncelli R."/>
            <person name="Diaz J.F."/>
            <person name="Benocci T."/>
            <person name="Peng M."/>
            <person name="Battaglia E."/>
            <person name="Haridas S."/>
            <person name="Andreopoulos W."/>
            <person name="Labutti K."/>
            <person name="Pangilinan J."/>
            <person name="Floch G.L."/>
            <person name="Makela M.R."/>
            <person name="Henrissat B."/>
            <person name="Grigoriev I.V."/>
            <person name="Crouch J.A."/>
            <person name="De Vries R.P."/>
            <person name="Sukno S.A."/>
            <person name="Thon M.R."/>
        </authorList>
    </citation>
    <scope>NUCLEOTIDE SEQUENCE</scope>
    <source>
        <strain evidence="2">MAFF235873</strain>
    </source>
</reference>
<dbReference type="EMBL" id="MU843053">
    <property type="protein sequence ID" value="KAK2022240.1"/>
    <property type="molecule type" value="Genomic_DNA"/>
</dbReference>
<proteinExistence type="predicted"/>
<feature type="compositionally biased region" description="Basic residues" evidence="1">
    <location>
        <begin position="121"/>
        <end position="133"/>
    </location>
</feature>
<name>A0AAD9H4V3_9PEZI</name>
<organism evidence="2 3">
    <name type="scientific">Colletotrichum zoysiae</name>
    <dbReference type="NCBI Taxonomy" id="1216348"/>
    <lineage>
        <taxon>Eukaryota</taxon>
        <taxon>Fungi</taxon>
        <taxon>Dikarya</taxon>
        <taxon>Ascomycota</taxon>
        <taxon>Pezizomycotina</taxon>
        <taxon>Sordariomycetes</taxon>
        <taxon>Hypocreomycetidae</taxon>
        <taxon>Glomerellales</taxon>
        <taxon>Glomerellaceae</taxon>
        <taxon>Colletotrichum</taxon>
        <taxon>Colletotrichum graminicola species complex</taxon>
    </lineage>
</organism>
<evidence type="ECO:0000313" key="2">
    <source>
        <dbReference type="EMBL" id="KAK2022240.1"/>
    </source>
</evidence>
<comment type="caution">
    <text evidence="2">The sequence shown here is derived from an EMBL/GenBank/DDBJ whole genome shotgun (WGS) entry which is preliminary data.</text>
</comment>
<dbReference type="Proteomes" id="UP001232148">
    <property type="component" value="Unassembled WGS sequence"/>
</dbReference>